<keyword evidence="2 4" id="KW-0238">DNA-binding</keyword>
<dbReference type="PROSITE" id="PS50977">
    <property type="entry name" value="HTH_TETR_2"/>
    <property type="match status" value="1"/>
</dbReference>
<evidence type="ECO:0000259" key="6">
    <source>
        <dbReference type="PROSITE" id="PS50977"/>
    </source>
</evidence>
<dbReference type="InterPro" id="IPR050109">
    <property type="entry name" value="HTH-type_TetR-like_transc_reg"/>
</dbReference>
<evidence type="ECO:0000313" key="7">
    <source>
        <dbReference type="EMBL" id="BDZ39907.1"/>
    </source>
</evidence>
<protein>
    <submittedName>
        <fullName evidence="7">TetR family transcriptional regulator</fullName>
    </submittedName>
</protein>
<feature type="region of interest" description="Disordered" evidence="5">
    <location>
        <begin position="1"/>
        <end position="20"/>
    </location>
</feature>
<organism evidence="7 8">
    <name type="scientific">Microbacterium suwonense</name>
    <dbReference type="NCBI Taxonomy" id="683047"/>
    <lineage>
        <taxon>Bacteria</taxon>
        <taxon>Bacillati</taxon>
        <taxon>Actinomycetota</taxon>
        <taxon>Actinomycetes</taxon>
        <taxon>Micrococcales</taxon>
        <taxon>Microbacteriaceae</taxon>
        <taxon>Microbacterium</taxon>
    </lineage>
</organism>
<name>A0ABM8FW46_9MICO</name>
<dbReference type="Proteomes" id="UP001321543">
    <property type="component" value="Chromosome"/>
</dbReference>
<evidence type="ECO:0000256" key="5">
    <source>
        <dbReference type="SAM" id="MobiDB-lite"/>
    </source>
</evidence>
<gene>
    <name evidence="7" type="ORF">GCM10025863_25210</name>
</gene>
<sequence length="196" mass="20981">MPADRSEPHSAPPARTDARRNRARIVAAATQVFSSTEGPVSMDSIARRAGVGSGTLYRHFPTREDLIEEVYRDQLDRLHSGAQELLRTQSPARALGEWMGLLADWAAAKHGMSDALASAMASGRIAPSAMRSELVQLLTAFLDAGGRTGDLRDDIDPADLGAVLAGALVVAGGAAQRDQLQRMLRIIVEGVLTREQ</sequence>
<dbReference type="Gene3D" id="1.10.357.10">
    <property type="entry name" value="Tetracycline Repressor, domain 2"/>
    <property type="match status" value="1"/>
</dbReference>
<evidence type="ECO:0000256" key="3">
    <source>
        <dbReference type="ARBA" id="ARBA00023163"/>
    </source>
</evidence>
<dbReference type="EMBL" id="AP027728">
    <property type="protein sequence ID" value="BDZ39907.1"/>
    <property type="molecule type" value="Genomic_DNA"/>
</dbReference>
<reference evidence="8" key="1">
    <citation type="journal article" date="2019" name="Int. J. Syst. Evol. Microbiol.">
        <title>The Global Catalogue of Microorganisms (GCM) 10K type strain sequencing project: providing services to taxonomists for standard genome sequencing and annotation.</title>
        <authorList>
            <consortium name="The Broad Institute Genomics Platform"/>
            <consortium name="The Broad Institute Genome Sequencing Center for Infectious Disease"/>
            <person name="Wu L."/>
            <person name="Ma J."/>
        </authorList>
    </citation>
    <scope>NUCLEOTIDE SEQUENCE [LARGE SCALE GENOMIC DNA]</scope>
    <source>
        <strain evidence="8">NBRC 106310</strain>
    </source>
</reference>
<dbReference type="PANTHER" id="PTHR30055:SF234">
    <property type="entry name" value="HTH-TYPE TRANSCRIPTIONAL REGULATOR BETI"/>
    <property type="match status" value="1"/>
</dbReference>
<dbReference type="PRINTS" id="PR00455">
    <property type="entry name" value="HTHTETR"/>
</dbReference>
<evidence type="ECO:0000256" key="1">
    <source>
        <dbReference type="ARBA" id="ARBA00023015"/>
    </source>
</evidence>
<keyword evidence="1" id="KW-0805">Transcription regulation</keyword>
<dbReference type="InterPro" id="IPR036271">
    <property type="entry name" value="Tet_transcr_reg_TetR-rel_C_sf"/>
</dbReference>
<evidence type="ECO:0000313" key="8">
    <source>
        <dbReference type="Proteomes" id="UP001321543"/>
    </source>
</evidence>
<dbReference type="InterPro" id="IPR049445">
    <property type="entry name" value="TetR_SbtR-like_C"/>
</dbReference>
<accession>A0ABM8FW46</accession>
<feature type="domain" description="HTH tetR-type" evidence="6">
    <location>
        <begin position="19"/>
        <end position="78"/>
    </location>
</feature>
<keyword evidence="3" id="KW-0804">Transcription</keyword>
<feature type="DNA-binding region" description="H-T-H motif" evidence="4">
    <location>
        <begin position="41"/>
        <end position="60"/>
    </location>
</feature>
<evidence type="ECO:0000256" key="4">
    <source>
        <dbReference type="PROSITE-ProRule" id="PRU00335"/>
    </source>
</evidence>
<dbReference type="PANTHER" id="PTHR30055">
    <property type="entry name" value="HTH-TYPE TRANSCRIPTIONAL REGULATOR RUTR"/>
    <property type="match status" value="1"/>
</dbReference>
<dbReference type="InterPro" id="IPR009057">
    <property type="entry name" value="Homeodomain-like_sf"/>
</dbReference>
<dbReference type="SUPFAM" id="SSF48498">
    <property type="entry name" value="Tetracyclin repressor-like, C-terminal domain"/>
    <property type="match status" value="1"/>
</dbReference>
<evidence type="ECO:0000256" key="2">
    <source>
        <dbReference type="ARBA" id="ARBA00023125"/>
    </source>
</evidence>
<dbReference type="InterPro" id="IPR001647">
    <property type="entry name" value="HTH_TetR"/>
</dbReference>
<dbReference type="RefSeq" id="WP_286300352.1">
    <property type="nucleotide sequence ID" value="NZ_AP027728.1"/>
</dbReference>
<dbReference type="Pfam" id="PF00440">
    <property type="entry name" value="TetR_N"/>
    <property type="match status" value="1"/>
</dbReference>
<dbReference type="SUPFAM" id="SSF46689">
    <property type="entry name" value="Homeodomain-like"/>
    <property type="match status" value="1"/>
</dbReference>
<dbReference type="Pfam" id="PF21597">
    <property type="entry name" value="TetR_C_43"/>
    <property type="match status" value="1"/>
</dbReference>
<proteinExistence type="predicted"/>
<keyword evidence="8" id="KW-1185">Reference proteome</keyword>